<comment type="caution">
    <text evidence="16">The sequence shown here is derived from an EMBL/GenBank/DDBJ whole genome shotgun (WGS) entry which is preliminary data.</text>
</comment>
<proteinExistence type="inferred from homology"/>
<comment type="function">
    <text evidence="8">Catalyzes the second of the four reactions of the long-chain fatty acids elongation cycle. This endoplasmic reticulum-bound enzymatic process, allows the addition of two carbons to the chain of long- and very long-chain fatty acids/VLCFAs per cycle. This enzyme has a 3-ketoacyl-CoA reductase activity, reducing 3-ketoacyl-CoA to 3-hydroxyacyl-CoA, within each cycle of fatty acid elongation. Thereby, it may participate in the production of VLCFAs of different chain lengths that are involved in multiple biological processes as precursors of membrane lipids and lipid mediators. May also catalyze the transformation of estrone (E1) into estradiol (E2) and play a role in estrogen formation.</text>
</comment>
<keyword evidence="2" id="KW-0812">Transmembrane</keyword>
<sequence length="307" mass="34354">MELFSQHFLALLGLLLCIYLLLKSLGFLKYLFHHLWRIPPHSFFCSLGEWAVITGAGDGIGKAYCIELAKRGMNIVMISRTLEKMQAVAMDIEQSTGKSVKIIQADFTQDNIYERIKKNLKGLEIGILVNNVGMLHAPYPCHFLTGPDNDQGLVNCNIISTIKMTRIILEQMETRKRGLILNISSAVGRFPCPLYAVYSASKAFVTTFSKALQAEYKSKGIIIQAVTPYGISTPMTKYARTNTITKAPDDFVIQSLNYVNLGDETFGCFAHTVLGLIIDCIPLWVVHSTAVQEMFLNRYSKENAKKI</sequence>
<evidence type="ECO:0000256" key="14">
    <source>
        <dbReference type="ARBA" id="ARBA00049509"/>
    </source>
</evidence>
<evidence type="ECO:0000256" key="3">
    <source>
        <dbReference type="ARBA" id="ARBA00022857"/>
    </source>
</evidence>
<evidence type="ECO:0000256" key="4">
    <source>
        <dbReference type="ARBA" id="ARBA00022955"/>
    </source>
</evidence>
<evidence type="ECO:0000256" key="9">
    <source>
        <dbReference type="ARBA" id="ARBA00037929"/>
    </source>
</evidence>
<dbReference type="FunFam" id="3.40.50.720:FF:000137">
    <property type="entry name" value="Hydroxysteroid (17-beta) dehydrogenase 3"/>
    <property type="match status" value="1"/>
</dbReference>
<comment type="catalytic activity">
    <reaction evidence="14">
        <text>a very-long-chain (3R)-3-hydroxyacyl-CoA + NADP(+) = a very-long-chain 3-oxoacyl-CoA + NADPH + H(+)</text>
        <dbReference type="Rhea" id="RHEA:48680"/>
        <dbReference type="ChEBI" id="CHEBI:15378"/>
        <dbReference type="ChEBI" id="CHEBI:57783"/>
        <dbReference type="ChEBI" id="CHEBI:58349"/>
        <dbReference type="ChEBI" id="CHEBI:85440"/>
        <dbReference type="ChEBI" id="CHEBI:90725"/>
        <dbReference type="EC" id="1.1.1.330"/>
    </reaction>
</comment>
<evidence type="ECO:0000256" key="6">
    <source>
        <dbReference type="ARBA" id="ARBA00023002"/>
    </source>
</evidence>
<dbReference type="GO" id="GO:0006694">
    <property type="term" value="P:steroid biosynthetic process"/>
    <property type="evidence" value="ECO:0007669"/>
    <property type="project" value="UniProtKB-KW"/>
</dbReference>
<dbReference type="OrthoDB" id="5545019at2759"/>
<dbReference type="PANTHER" id="PTHR43899">
    <property type="entry name" value="RH59310P"/>
    <property type="match status" value="1"/>
</dbReference>
<dbReference type="EC" id="1.1.1.330" evidence="10"/>
<gene>
    <name evidence="16" type="ORF">GDO86_001499</name>
</gene>
<dbReference type="GO" id="GO:0004303">
    <property type="term" value="F:estradiol 17-beta-dehydrogenase [NAD(P)+] activity"/>
    <property type="evidence" value="ECO:0007669"/>
    <property type="project" value="UniProtKB-EC"/>
</dbReference>
<dbReference type="GO" id="GO:0005789">
    <property type="term" value="C:endoplasmic reticulum membrane"/>
    <property type="evidence" value="ECO:0007669"/>
    <property type="project" value="UniProtKB-SubCell"/>
</dbReference>
<evidence type="ECO:0000256" key="13">
    <source>
        <dbReference type="ARBA" id="ARBA00048906"/>
    </source>
</evidence>
<dbReference type="EMBL" id="JAACNH010000001">
    <property type="protein sequence ID" value="KAG8455321.1"/>
    <property type="molecule type" value="Genomic_DNA"/>
</dbReference>
<evidence type="ECO:0000256" key="8">
    <source>
        <dbReference type="ARBA" id="ARBA00037337"/>
    </source>
</evidence>
<comment type="similarity">
    <text evidence="15">Belongs to the short-chain dehydrogenases/reductases (SDR) family.</text>
</comment>
<evidence type="ECO:0000313" key="16">
    <source>
        <dbReference type="EMBL" id="KAG8455321.1"/>
    </source>
</evidence>
<evidence type="ECO:0000256" key="7">
    <source>
        <dbReference type="ARBA" id="ARBA00024072"/>
    </source>
</evidence>
<keyword evidence="5" id="KW-1133">Transmembrane helix</keyword>
<evidence type="ECO:0000256" key="10">
    <source>
        <dbReference type="ARBA" id="ARBA00039105"/>
    </source>
</evidence>
<protein>
    <recommendedName>
        <fullName evidence="11">3-ketoacyl-CoA reductase</fullName>
        <ecNumber evidence="10">1.1.1.330</ecNumber>
        <ecNumber evidence="7">1.1.1.62</ecNumber>
    </recommendedName>
</protein>
<dbReference type="SUPFAM" id="SSF51735">
    <property type="entry name" value="NAD(P)-binding Rossmann-fold domains"/>
    <property type="match status" value="1"/>
</dbReference>
<evidence type="ECO:0000256" key="12">
    <source>
        <dbReference type="ARBA" id="ARBA00048022"/>
    </source>
</evidence>
<accession>A0A8T2KL89</accession>
<keyword evidence="5" id="KW-0472">Membrane</keyword>
<evidence type="ECO:0000256" key="5">
    <source>
        <dbReference type="ARBA" id="ARBA00022989"/>
    </source>
</evidence>
<dbReference type="AlphaFoldDB" id="A0A8T2KL89"/>
<keyword evidence="3" id="KW-0521">NADP</keyword>
<comment type="catalytic activity">
    <reaction evidence="13">
        <text>17beta-estradiol + NADP(+) = estrone + NADPH + H(+)</text>
        <dbReference type="Rhea" id="RHEA:24616"/>
        <dbReference type="ChEBI" id="CHEBI:15378"/>
        <dbReference type="ChEBI" id="CHEBI:16469"/>
        <dbReference type="ChEBI" id="CHEBI:17263"/>
        <dbReference type="ChEBI" id="CHEBI:57783"/>
        <dbReference type="ChEBI" id="CHEBI:58349"/>
        <dbReference type="EC" id="1.1.1.62"/>
    </reaction>
</comment>
<keyword evidence="4" id="KW-0444">Lipid biosynthesis</keyword>
<reference evidence="16" key="1">
    <citation type="thesis" date="2020" institute="ProQuest LLC" country="789 East Eisenhower Parkway, Ann Arbor, MI, USA">
        <title>Comparative Genomics and Chromosome Evolution.</title>
        <authorList>
            <person name="Mudd A.B."/>
        </authorList>
    </citation>
    <scope>NUCLEOTIDE SEQUENCE</scope>
    <source>
        <strain evidence="16">Female2</strain>
        <tissue evidence="16">Blood</tissue>
    </source>
</reference>
<evidence type="ECO:0000313" key="17">
    <source>
        <dbReference type="Proteomes" id="UP000812440"/>
    </source>
</evidence>
<organism evidence="16 17">
    <name type="scientific">Hymenochirus boettgeri</name>
    <name type="common">Congo dwarf clawed frog</name>
    <dbReference type="NCBI Taxonomy" id="247094"/>
    <lineage>
        <taxon>Eukaryota</taxon>
        <taxon>Metazoa</taxon>
        <taxon>Chordata</taxon>
        <taxon>Craniata</taxon>
        <taxon>Vertebrata</taxon>
        <taxon>Euteleostomi</taxon>
        <taxon>Amphibia</taxon>
        <taxon>Batrachia</taxon>
        <taxon>Anura</taxon>
        <taxon>Pipoidea</taxon>
        <taxon>Pipidae</taxon>
        <taxon>Pipinae</taxon>
        <taxon>Hymenochirus</taxon>
    </lineage>
</organism>
<keyword evidence="4" id="KW-0752">Steroid biosynthesis</keyword>
<dbReference type="EC" id="1.1.1.62" evidence="7"/>
<dbReference type="GO" id="GO:0141040">
    <property type="term" value="F:very-long-chain 3-oxoacyl-CoA reductase activity"/>
    <property type="evidence" value="ECO:0007669"/>
    <property type="project" value="UniProtKB-EC"/>
</dbReference>
<dbReference type="InterPro" id="IPR036291">
    <property type="entry name" value="NAD(P)-bd_dom_sf"/>
</dbReference>
<name>A0A8T2KL89_9PIPI</name>
<dbReference type="InterPro" id="IPR020904">
    <property type="entry name" value="Sc_DH/Rdtase_CS"/>
</dbReference>
<keyword evidence="6" id="KW-0560">Oxidoreductase</keyword>
<comment type="subcellular location">
    <subcellularLocation>
        <location evidence="1">Endoplasmic reticulum membrane</location>
        <topology evidence="1">Multi-pass membrane protein</topology>
    </subcellularLocation>
</comment>
<dbReference type="PANTHER" id="PTHR43899:SF7">
    <property type="entry name" value="17-BETA-HYDROXYSTEROID DEHYDROGENASE TYPE 3"/>
    <property type="match status" value="1"/>
</dbReference>
<dbReference type="PROSITE" id="PS00061">
    <property type="entry name" value="ADH_SHORT"/>
    <property type="match status" value="1"/>
</dbReference>
<comment type="pathway">
    <text evidence="9">Steroid biosynthesis; estrogen biosynthesis.</text>
</comment>
<dbReference type="Gene3D" id="3.40.50.720">
    <property type="entry name" value="NAD(P)-binding Rossmann-like Domain"/>
    <property type="match status" value="1"/>
</dbReference>
<dbReference type="Pfam" id="PF00106">
    <property type="entry name" value="adh_short"/>
    <property type="match status" value="1"/>
</dbReference>
<comment type="catalytic activity">
    <reaction evidence="12">
        <text>17beta-estradiol + NAD(+) = estrone + NADH + H(+)</text>
        <dbReference type="Rhea" id="RHEA:24612"/>
        <dbReference type="ChEBI" id="CHEBI:15378"/>
        <dbReference type="ChEBI" id="CHEBI:16469"/>
        <dbReference type="ChEBI" id="CHEBI:17263"/>
        <dbReference type="ChEBI" id="CHEBI:57540"/>
        <dbReference type="ChEBI" id="CHEBI:57945"/>
        <dbReference type="EC" id="1.1.1.62"/>
    </reaction>
</comment>
<evidence type="ECO:0000256" key="1">
    <source>
        <dbReference type="ARBA" id="ARBA00004477"/>
    </source>
</evidence>
<evidence type="ECO:0000256" key="15">
    <source>
        <dbReference type="RuleBase" id="RU000363"/>
    </source>
</evidence>
<evidence type="ECO:0000256" key="11">
    <source>
        <dbReference type="ARBA" id="ARBA00041250"/>
    </source>
</evidence>
<evidence type="ECO:0000256" key="2">
    <source>
        <dbReference type="ARBA" id="ARBA00022692"/>
    </source>
</evidence>
<dbReference type="InterPro" id="IPR051019">
    <property type="entry name" value="VLCFA-Steroid_DH"/>
</dbReference>
<dbReference type="Proteomes" id="UP000812440">
    <property type="component" value="Chromosome 1"/>
</dbReference>
<keyword evidence="17" id="KW-1185">Reference proteome</keyword>
<dbReference type="PRINTS" id="PR00080">
    <property type="entry name" value="SDRFAMILY"/>
</dbReference>
<dbReference type="PRINTS" id="PR00081">
    <property type="entry name" value="GDHRDH"/>
</dbReference>
<keyword evidence="4" id="KW-0443">Lipid metabolism</keyword>
<dbReference type="PIRSF" id="PIRSF000126">
    <property type="entry name" value="11-beta-HSD1"/>
    <property type="match status" value="1"/>
</dbReference>
<dbReference type="InterPro" id="IPR002347">
    <property type="entry name" value="SDR_fam"/>
</dbReference>
<dbReference type="CDD" id="cd05356">
    <property type="entry name" value="17beta-HSD1_like_SDR_c"/>
    <property type="match status" value="1"/>
</dbReference>